<evidence type="ECO:0000313" key="2">
    <source>
        <dbReference type="Proteomes" id="UP000027265"/>
    </source>
</evidence>
<dbReference type="InParanoid" id="A0A067P1T1"/>
<dbReference type="Proteomes" id="UP000027265">
    <property type="component" value="Unassembled WGS sequence"/>
</dbReference>
<protein>
    <submittedName>
        <fullName evidence="1">Uncharacterized protein</fullName>
    </submittedName>
</protein>
<organism evidence="1 2">
    <name type="scientific">Jaapia argillacea MUCL 33604</name>
    <dbReference type="NCBI Taxonomy" id="933084"/>
    <lineage>
        <taxon>Eukaryota</taxon>
        <taxon>Fungi</taxon>
        <taxon>Dikarya</taxon>
        <taxon>Basidiomycota</taxon>
        <taxon>Agaricomycotina</taxon>
        <taxon>Agaricomycetes</taxon>
        <taxon>Agaricomycetidae</taxon>
        <taxon>Jaapiales</taxon>
        <taxon>Jaapiaceae</taxon>
        <taxon>Jaapia</taxon>
    </lineage>
</organism>
<dbReference type="EMBL" id="KL197976">
    <property type="protein sequence ID" value="KDQ48893.1"/>
    <property type="molecule type" value="Genomic_DNA"/>
</dbReference>
<dbReference type="AlphaFoldDB" id="A0A067P1T1"/>
<keyword evidence="2" id="KW-1185">Reference proteome</keyword>
<name>A0A067P1T1_9AGAM</name>
<dbReference type="HOGENOM" id="CLU_1283417_0_0_1"/>
<sequence>MALAHAVSPSLYPDVSIDVVMGSVEDTPSRAACVTALGFLDEFPTVIGIIPLSYREALRGPLKNLYNLSNKLGDVSSLVHKLKLHEELGTWPTQTLGIHILVLQVFKEYLATVPNACQVLQAVDEEYRKATRSRSLAIKQAEEQWILQALSPILHAVIEVEGQRLSERYKHPRFTPQENGTLELTLWMIDPIFADKRIRLLNDVTHFSICVMEIS</sequence>
<gene>
    <name evidence="1" type="ORF">JAAARDRAFT_201358</name>
</gene>
<reference evidence="2" key="1">
    <citation type="journal article" date="2014" name="Proc. Natl. Acad. Sci. U.S.A.">
        <title>Extensive sampling of basidiomycete genomes demonstrates inadequacy of the white-rot/brown-rot paradigm for wood decay fungi.</title>
        <authorList>
            <person name="Riley R."/>
            <person name="Salamov A.A."/>
            <person name="Brown D.W."/>
            <person name="Nagy L.G."/>
            <person name="Floudas D."/>
            <person name="Held B.W."/>
            <person name="Levasseur A."/>
            <person name="Lombard V."/>
            <person name="Morin E."/>
            <person name="Otillar R."/>
            <person name="Lindquist E.A."/>
            <person name="Sun H."/>
            <person name="LaButti K.M."/>
            <person name="Schmutz J."/>
            <person name="Jabbour D."/>
            <person name="Luo H."/>
            <person name="Baker S.E."/>
            <person name="Pisabarro A.G."/>
            <person name="Walton J.D."/>
            <person name="Blanchette R.A."/>
            <person name="Henrissat B."/>
            <person name="Martin F."/>
            <person name="Cullen D."/>
            <person name="Hibbett D.S."/>
            <person name="Grigoriev I.V."/>
        </authorList>
    </citation>
    <scope>NUCLEOTIDE SEQUENCE [LARGE SCALE GENOMIC DNA]</scope>
    <source>
        <strain evidence="2">MUCL 33604</strain>
    </source>
</reference>
<proteinExistence type="predicted"/>
<evidence type="ECO:0000313" key="1">
    <source>
        <dbReference type="EMBL" id="KDQ48893.1"/>
    </source>
</evidence>
<accession>A0A067P1T1</accession>